<reference evidence="9" key="1">
    <citation type="submission" date="2023-08" db="EMBL/GenBank/DDBJ databases">
        <authorList>
            <person name="Chen Y."/>
            <person name="Shah S."/>
            <person name="Dougan E. K."/>
            <person name="Thang M."/>
            <person name="Chan C."/>
        </authorList>
    </citation>
    <scope>NUCLEOTIDE SEQUENCE</scope>
</reference>
<dbReference type="PANTHER" id="PTHR31611:SF0">
    <property type="entry name" value="HIGH-AFFINITY NICKEL TRANSPORT PROTEIN NIC1"/>
    <property type="match status" value="1"/>
</dbReference>
<evidence type="ECO:0000256" key="6">
    <source>
        <dbReference type="ARBA" id="ARBA00022989"/>
    </source>
</evidence>
<dbReference type="PANTHER" id="PTHR31611">
    <property type="entry name" value="HIGH-AFFINITY NICKEL TRANSPORT PROTEIN NIC1"/>
    <property type="match status" value="1"/>
</dbReference>
<evidence type="ECO:0000256" key="1">
    <source>
        <dbReference type="ARBA" id="ARBA00004127"/>
    </source>
</evidence>
<keyword evidence="10" id="KW-1185">Reference proteome</keyword>
<keyword evidence="4" id="KW-0533">Nickel</keyword>
<proteinExistence type="inferred from homology"/>
<keyword evidence="7 8" id="KW-0472">Membrane</keyword>
<evidence type="ECO:0000256" key="5">
    <source>
        <dbReference type="ARBA" id="ARBA00022692"/>
    </source>
</evidence>
<keyword evidence="5 8" id="KW-0812">Transmembrane</keyword>
<keyword evidence="6 8" id="KW-1133">Transmembrane helix</keyword>
<evidence type="ECO:0000256" key="8">
    <source>
        <dbReference type="RuleBase" id="RU362101"/>
    </source>
</evidence>
<evidence type="ECO:0000313" key="10">
    <source>
        <dbReference type="Proteomes" id="UP001178507"/>
    </source>
</evidence>
<evidence type="ECO:0000256" key="2">
    <source>
        <dbReference type="ARBA" id="ARBA00010892"/>
    </source>
</evidence>
<feature type="transmembrane region" description="Helical" evidence="8">
    <location>
        <begin position="70"/>
        <end position="96"/>
    </location>
</feature>
<dbReference type="Proteomes" id="UP001178507">
    <property type="component" value="Unassembled WGS sequence"/>
</dbReference>
<dbReference type="InterPro" id="IPR004688">
    <property type="entry name" value="Ni/Co_transpt"/>
</dbReference>
<comment type="subcellular location">
    <subcellularLocation>
        <location evidence="8">Cell membrane</location>
        <topology evidence="8">Multi-pass membrane protein</topology>
    </subcellularLocation>
    <subcellularLocation>
        <location evidence="1">Endomembrane system</location>
        <topology evidence="1">Multi-pass membrane protein</topology>
    </subcellularLocation>
</comment>
<feature type="transmembrane region" description="Helical" evidence="8">
    <location>
        <begin position="294"/>
        <end position="313"/>
    </location>
</feature>
<dbReference type="GO" id="GO:0015099">
    <property type="term" value="F:nickel cation transmembrane transporter activity"/>
    <property type="evidence" value="ECO:0007669"/>
    <property type="project" value="UniProtKB-UniRule"/>
</dbReference>
<dbReference type="EMBL" id="CAUJNA010000957">
    <property type="protein sequence ID" value="CAJ1382934.1"/>
    <property type="molecule type" value="Genomic_DNA"/>
</dbReference>
<feature type="transmembrane region" description="Helical" evidence="8">
    <location>
        <begin position="177"/>
        <end position="202"/>
    </location>
</feature>
<gene>
    <name evidence="9" type="ORF">EVOR1521_LOCUS10182</name>
</gene>
<protein>
    <recommendedName>
        <fullName evidence="8">Nickel/cobalt efflux system</fullName>
    </recommendedName>
</protein>
<feature type="transmembrane region" description="Helical" evidence="8">
    <location>
        <begin position="245"/>
        <end position="274"/>
    </location>
</feature>
<accession>A0AA36MWF2</accession>
<comment type="caution">
    <text evidence="9">The sequence shown here is derived from an EMBL/GenBank/DDBJ whole genome shotgun (WGS) entry which is preliminary data.</text>
</comment>
<evidence type="ECO:0000256" key="3">
    <source>
        <dbReference type="ARBA" id="ARBA00022448"/>
    </source>
</evidence>
<organism evidence="9 10">
    <name type="scientific">Effrenium voratum</name>
    <dbReference type="NCBI Taxonomy" id="2562239"/>
    <lineage>
        <taxon>Eukaryota</taxon>
        <taxon>Sar</taxon>
        <taxon>Alveolata</taxon>
        <taxon>Dinophyceae</taxon>
        <taxon>Suessiales</taxon>
        <taxon>Symbiodiniaceae</taxon>
        <taxon>Effrenium</taxon>
    </lineage>
</organism>
<name>A0AA36MWF2_9DINO</name>
<comment type="similarity">
    <text evidence="2 8">Belongs to the NiCoT transporter (TC 2.A.52) family.</text>
</comment>
<evidence type="ECO:0000256" key="7">
    <source>
        <dbReference type="ARBA" id="ARBA00023136"/>
    </source>
</evidence>
<dbReference type="AlphaFoldDB" id="A0AA36MWF2"/>
<feature type="transmembrane region" description="Helical" evidence="8">
    <location>
        <begin position="108"/>
        <end position="130"/>
    </location>
</feature>
<sequence>MGLVARGALICGCILGSTGLLLALLLLVPELVASGLLAYSFGLRHAVDVDHIAAIDNTARRLTSAERRPLTVGLFFAMGHSLVVLLACLCILLAQGFMKDHLEIFQEYGGLIGTSISGTFLTIIGLLNLYTARQLWRAWKGDESCGHSHEILGVVTRCCPRLFEGIREPWHMLPVGFLFGLGFDTSSEVGLLGIVAVSHGLAQPAAVLLLPLLFMSGMCLLDTLNGFLMAWVYSTSLEDERPKLYFNLFLTSSSGLIALLIGCLELLSLCPRLWQLDGGFWALLQKANDNFELLGVVVISIFLVSLLLALACFRRVFRRRSDGAEALLRENVVRYVQSGDFIDRSGV</sequence>
<dbReference type="Pfam" id="PF03824">
    <property type="entry name" value="NicO"/>
    <property type="match status" value="1"/>
</dbReference>
<feature type="transmembrane region" description="Helical" evidence="8">
    <location>
        <begin position="208"/>
        <end position="233"/>
    </location>
</feature>
<evidence type="ECO:0000313" key="9">
    <source>
        <dbReference type="EMBL" id="CAJ1382934.1"/>
    </source>
</evidence>
<dbReference type="GO" id="GO:0012505">
    <property type="term" value="C:endomembrane system"/>
    <property type="evidence" value="ECO:0007669"/>
    <property type="project" value="UniProtKB-SubCell"/>
</dbReference>
<evidence type="ECO:0000256" key="4">
    <source>
        <dbReference type="ARBA" id="ARBA00022596"/>
    </source>
</evidence>
<keyword evidence="3 8" id="KW-0813">Transport</keyword>
<dbReference type="GO" id="GO:0005886">
    <property type="term" value="C:plasma membrane"/>
    <property type="evidence" value="ECO:0007669"/>
    <property type="project" value="UniProtKB-SubCell"/>
</dbReference>
<dbReference type="InterPro" id="IPR011541">
    <property type="entry name" value="Ni/Co_transpt_high_affinity"/>
</dbReference>